<accession>A0A9Y2ILZ4</accession>
<reference evidence="1 2" key="1">
    <citation type="submission" date="2023-06" db="EMBL/GenBank/DDBJ databases">
        <authorList>
            <person name="Oyuntsetseg B."/>
            <person name="Kim S.B."/>
        </authorList>
    </citation>
    <scope>NUCLEOTIDE SEQUENCE [LARGE SCALE GENOMIC DNA]</scope>
    <source>
        <strain evidence="1 2">2-15</strain>
    </source>
</reference>
<gene>
    <name evidence="1" type="ORF">QRX50_08415</name>
</gene>
<proteinExistence type="predicted"/>
<dbReference type="EMBL" id="CP127294">
    <property type="protein sequence ID" value="WIX80773.1"/>
    <property type="molecule type" value="Genomic_DNA"/>
</dbReference>
<dbReference type="RefSeq" id="WP_285971393.1">
    <property type="nucleotide sequence ID" value="NZ_CP127294.1"/>
</dbReference>
<evidence type="ECO:0000313" key="1">
    <source>
        <dbReference type="EMBL" id="WIX80773.1"/>
    </source>
</evidence>
<dbReference type="KEGG" id="acab:QRX50_08415"/>
<evidence type="ECO:0000313" key="2">
    <source>
        <dbReference type="Proteomes" id="UP001236014"/>
    </source>
</evidence>
<dbReference type="Proteomes" id="UP001236014">
    <property type="component" value="Chromosome"/>
</dbReference>
<dbReference type="AlphaFoldDB" id="A0A9Y2ILZ4"/>
<sequence>MDDPDRGDVESFASPAQIRVAQAAAAAAPHAAALMTEHLSDHGELLPIMYFDTLGVWYLAAWRRRDADPDQFAQAGAVAAVLDAQLKSDPGLENAIAVGFVEMFTFLPASEQAAAAATLPPVLRAEYTAMAAWRPS</sequence>
<name>A0A9Y2ILZ4_9PSEU</name>
<keyword evidence="2" id="KW-1185">Reference proteome</keyword>
<protein>
    <submittedName>
        <fullName evidence="1">Uncharacterized protein</fullName>
    </submittedName>
</protein>
<organism evidence="1 2">
    <name type="scientific">Amycolatopsis carbonis</name>
    <dbReference type="NCBI Taxonomy" id="715471"/>
    <lineage>
        <taxon>Bacteria</taxon>
        <taxon>Bacillati</taxon>
        <taxon>Actinomycetota</taxon>
        <taxon>Actinomycetes</taxon>
        <taxon>Pseudonocardiales</taxon>
        <taxon>Pseudonocardiaceae</taxon>
        <taxon>Amycolatopsis</taxon>
    </lineage>
</organism>